<dbReference type="Proteomes" id="UP000596661">
    <property type="component" value="Chromosome 7"/>
</dbReference>
<proteinExistence type="predicted"/>
<reference evidence="1" key="1">
    <citation type="submission" date="2018-11" db="EMBL/GenBank/DDBJ databases">
        <authorList>
            <person name="Grassa J C."/>
        </authorList>
    </citation>
    <scope>NUCLEOTIDE SEQUENCE [LARGE SCALE GENOMIC DNA]</scope>
</reference>
<evidence type="ECO:0000313" key="1">
    <source>
        <dbReference type="EnsemblPlants" id="cds.evm.model.07.717"/>
    </source>
</evidence>
<protein>
    <submittedName>
        <fullName evidence="1">Uncharacterized protein</fullName>
    </submittedName>
</protein>
<organism evidence="1 2">
    <name type="scientific">Cannabis sativa</name>
    <name type="common">Hemp</name>
    <name type="synonym">Marijuana</name>
    <dbReference type="NCBI Taxonomy" id="3483"/>
    <lineage>
        <taxon>Eukaryota</taxon>
        <taxon>Viridiplantae</taxon>
        <taxon>Streptophyta</taxon>
        <taxon>Embryophyta</taxon>
        <taxon>Tracheophyta</taxon>
        <taxon>Spermatophyta</taxon>
        <taxon>Magnoliopsida</taxon>
        <taxon>eudicotyledons</taxon>
        <taxon>Gunneridae</taxon>
        <taxon>Pentapetalae</taxon>
        <taxon>rosids</taxon>
        <taxon>fabids</taxon>
        <taxon>Rosales</taxon>
        <taxon>Cannabaceae</taxon>
        <taxon>Cannabis</taxon>
    </lineage>
</organism>
<dbReference type="AlphaFoldDB" id="A0A803Q656"/>
<reference evidence="1" key="2">
    <citation type="submission" date="2021-03" db="UniProtKB">
        <authorList>
            <consortium name="EnsemblPlants"/>
        </authorList>
    </citation>
    <scope>IDENTIFICATION</scope>
</reference>
<keyword evidence="2" id="KW-1185">Reference proteome</keyword>
<name>A0A803Q656_CANSA</name>
<evidence type="ECO:0000313" key="2">
    <source>
        <dbReference type="Proteomes" id="UP000596661"/>
    </source>
</evidence>
<accession>A0A803Q656</accession>
<dbReference type="EMBL" id="UZAU01000643">
    <property type="status" value="NOT_ANNOTATED_CDS"/>
    <property type="molecule type" value="Genomic_DNA"/>
</dbReference>
<dbReference type="Gramene" id="evm.model.07.717">
    <property type="protein sequence ID" value="cds.evm.model.07.717"/>
    <property type="gene ID" value="evm.TU.07.717"/>
</dbReference>
<sequence>MIKDWLGWKVSTQTLPRLLRWIERSKYSKFKKNTLSAVVASLVYLIWKARNEKIWNGKDEDVNRVSCTVKEMVKHRNSIWPKQVEAKDLEWFRNL</sequence>
<dbReference type="EnsemblPlants" id="evm.model.07.717">
    <property type="protein sequence ID" value="cds.evm.model.07.717"/>
    <property type="gene ID" value="evm.TU.07.717"/>
</dbReference>